<protein>
    <submittedName>
        <fullName evidence="3">Putative enoyl-CoA hydratase echA6</fullName>
        <ecNumber evidence="3">4.2.1.17</ecNumber>
    </submittedName>
</protein>
<evidence type="ECO:0000313" key="3">
    <source>
        <dbReference type="EMBL" id="OJI91706.1"/>
    </source>
</evidence>
<dbReference type="PROSITE" id="PS00166">
    <property type="entry name" value="ENOYL_COA_HYDRATASE"/>
    <property type="match status" value="1"/>
</dbReference>
<dbReference type="STRING" id="696762.PFRI_40870"/>
<dbReference type="PANTHER" id="PTHR11941">
    <property type="entry name" value="ENOYL-COA HYDRATASE-RELATED"/>
    <property type="match status" value="1"/>
</dbReference>
<dbReference type="AlphaFoldDB" id="A0A1L9NQW9"/>
<dbReference type="EC" id="4.2.1.17" evidence="3"/>
<keyword evidence="3" id="KW-0456">Lyase</keyword>
<accession>A0A1L9NQW9</accession>
<name>A0A1L9NQW9_9RHOB</name>
<reference evidence="3 4" key="1">
    <citation type="submission" date="2016-10" db="EMBL/GenBank/DDBJ databases">
        <title>Genome sequence of Planktotalea frisia SH6-1.</title>
        <authorList>
            <person name="Poehlein A."/>
            <person name="Bakenhus I."/>
            <person name="Voget S."/>
            <person name="Brinkhoff T."/>
            <person name="Simon M."/>
        </authorList>
    </citation>
    <scope>NUCLEOTIDE SEQUENCE [LARGE SCALE GENOMIC DNA]</scope>
    <source>
        <strain evidence="3 4">SH6-1</strain>
    </source>
</reference>
<evidence type="ECO:0000256" key="2">
    <source>
        <dbReference type="RuleBase" id="RU003707"/>
    </source>
</evidence>
<dbReference type="EMBL" id="MLCB01000224">
    <property type="protein sequence ID" value="OJI91706.1"/>
    <property type="molecule type" value="Genomic_DNA"/>
</dbReference>
<dbReference type="RefSeq" id="WP_072632549.1">
    <property type="nucleotide sequence ID" value="NZ_JABBAN010000264.1"/>
</dbReference>
<dbReference type="Pfam" id="PF00378">
    <property type="entry name" value="ECH_1"/>
    <property type="match status" value="1"/>
</dbReference>
<proteinExistence type="inferred from homology"/>
<comment type="caution">
    <text evidence="3">The sequence shown here is derived from an EMBL/GenBank/DDBJ whole genome shotgun (WGS) entry which is preliminary data.</text>
</comment>
<sequence>MIDLEKDDGVWTVTINRPEKANSLTLKMLQDLTQIARDAKAARVLILTGAGKVFSAGADLEAARAGLAVSPIWEELSGAIADLPCLTIAALNGTLAGGAMGMALACDLRLAVPNAKFFYPVMKLGFLPQPSDPARMRALIGPARTKLILMGGQKILADDALAFGLIDRICDVETMLGTAKEIAADSKAAEPKLAAQIKQMCCG</sequence>
<dbReference type="SUPFAM" id="SSF52096">
    <property type="entry name" value="ClpP/crotonase"/>
    <property type="match status" value="1"/>
</dbReference>
<evidence type="ECO:0000313" key="4">
    <source>
        <dbReference type="Proteomes" id="UP000184514"/>
    </source>
</evidence>
<comment type="similarity">
    <text evidence="1 2">Belongs to the enoyl-CoA hydratase/isomerase family.</text>
</comment>
<dbReference type="InterPro" id="IPR001753">
    <property type="entry name" value="Enoyl-CoA_hydra/iso"/>
</dbReference>
<dbReference type="PANTHER" id="PTHR11941:SF54">
    <property type="entry name" value="ENOYL-COA HYDRATASE, MITOCHONDRIAL"/>
    <property type="match status" value="1"/>
</dbReference>
<dbReference type="CDD" id="cd06558">
    <property type="entry name" value="crotonase-like"/>
    <property type="match status" value="1"/>
</dbReference>
<gene>
    <name evidence="3" type="primary">echA6</name>
    <name evidence="3" type="ORF">PFRI_40870</name>
</gene>
<dbReference type="InterPro" id="IPR018376">
    <property type="entry name" value="Enoyl-CoA_hyd/isom_CS"/>
</dbReference>
<dbReference type="GO" id="GO:0004300">
    <property type="term" value="F:enoyl-CoA hydratase activity"/>
    <property type="evidence" value="ECO:0007669"/>
    <property type="project" value="UniProtKB-EC"/>
</dbReference>
<evidence type="ECO:0000256" key="1">
    <source>
        <dbReference type="ARBA" id="ARBA00005254"/>
    </source>
</evidence>
<dbReference type="GO" id="GO:0006635">
    <property type="term" value="P:fatty acid beta-oxidation"/>
    <property type="evidence" value="ECO:0007669"/>
    <property type="project" value="TreeGrafter"/>
</dbReference>
<dbReference type="OrthoDB" id="7848551at2"/>
<dbReference type="Proteomes" id="UP000184514">
    <property type="component" value="Unassembled WGS sequence"/>
</dbReference>
<dbReference type="Gene3D" id="3.90.226.10">
    <property type="entry name" value="2-enoyl-CoA Hydratase, Chain A, domain 1"/>
    <property type="match status" value="1"/>
</dbReference>
<dbReference type="InterPro" id="IPR029045">
    <property type="entry name" value="ClpP/crotonase-like_dom_sf"/>
</dbReference>
<keyword evidence="4" id="KW-1185">Reference proteome</keyword>
<organism evidence="3 4">
    <name type="scientific">Planktotalea frisia</name>
    <dbReference type="NCBI Taxonomy" id="696762"/>
    <lineage>
        <taxon>Bacteria</taxon>
        <taxon>Pseudomonadati</taxon>
        <taxon>Pseudomonadota</taxon>
        <taxon>Alphaproteobacteria</taxon>
        <taxon>Rhodobacterales</taxon>
        <taxon>Paracoccaceae</taxon>
        <taxon>Planktotalea</taxon>
    </lineage>
</organism>